<comment type="caution">
    <text evidence="1">The sequence shown here is derived from an EMBL/GenBank/DDBJ whole genome shotgun (WGS) entry which is preliminary data.</text>
</comment>
<dbReference type="RefSeq" id="WP_160877130.1">
    <property type="nucleotide sequence ID" value="NZ_WUEK01000004.1"/>
</dbReference>
<evidence type="ECO:0008006" key="3">
    <source>
        <dbReference type="Google" id="ProtNLM"/>
    </source>
</evidence>
<dbReference type="EMBL" id="WUEK01000004">
    <property type="protein sequence ID" value="MXG89577.1"/>
    <property type="molecule type" value="Genomic_DNA"/>
</dbReference>
<keyword evidence="2" id="KW-1185">Reference proteome</keyword>
<reference evidence="1 2" key="1">
    <citation type="submission" date="2019-12" db="EMBL/GenBank/DDBJ databases">
        <authorList>
            <person name="Kun Z."/>
        </authorList>
    </citation>
    <scope>NUCLEOTIDE SEQUENCE [LARGE SCALE GENOMIC DNA]</scope>
    <source>
        <strain evidence="1 2">YIM 123512</strain>
    </source>
</reference>
<gene>
    <name evidence="1" type="ORF">GRQ65_08445</name>
</gene>
<name>A0A6L7EQB2_9ACTN</name>
<proteinExistence type="predicted"/>
<organism evidence="1 2">
    <name type="scientific">Nocardioides flavescens</name>
    <dbReference type="NCBI Taxonomy" id="2691959"/>
    <lineage>
        <taxon>Bacteria</taxon>
        <taxon>Bacillati</taxon>
        <taxon>Actinomycetota</taxon>
        <taxon>Actinomycetes</taxon>
        <taxon>Propionibacteriales</taxon>
        <taxon>Nocardioidaceae</taxon>
        <taxon>Nocardioides</taxon>
    </lineage>
</organism>
<dbReference type="AlphaFoldDB" id="A0A6L7EQB2"/>
<evidence type="ECO:0000313" key="1">
    <source>
        <dbReference type="EMBL" id="MXG89577.1"/>
    </source>
</evidence>
<accession>A0A6L7EQB2</accession>
<dbReference type="Proteomes" id="UP000473325">
    <property type="component" value="Unassembled WGS sequence"/>
</dbReference>
<protein>
    <recommendedName>
        <fullName evidence="3">DUF222 domain-containing protein</fullName>
    </recommendedName>
</protein>
<sequence length="244" mass="26810">MTEHLDHDLEKAVLASAVEAVRDRRFAEVRDLETLLAWADLHSGPSVGKWDATLALGGQGTPKVRDHCLGEIAIARGTGVVATSNALADVLDLRHRLPLTWAVVRRGEAEVKVARRVAKLSRHLPLDCVGTVDAAVARIIAREAGGRVLAVTEAKIVEADPVLHEERAEAERRRRYVGMSRTDEHGLRMIIARVEAGDVHWIDATLTRVVELISPRHPDAGARELRSIAFGWLARPAELFKLLV</sequence>
<evidence type="ECO:0000313" key="2">
    <source>
        <dbReference type="Proteomes" id="UP000473325"/>
    </source>
</evidence>